<dbReference type="Proteomes" id="UP000799440">
    <property type="component" value="Unassembled WGS sequence"/>
</dbReference>
<sequence length="368" mass="41145">MPPITRRMSRAMSSTPSRPGSEQPEHVEQPASEPSVPTAETKLPPLDITETSGGDGVRDVEIRDVETLGADRTHQTAYRAVQFLTVHLRMEEMEVKKSTERNLRRDSRDDAALTDVLERALELQSEDEVGAGGDGEREPEGLYRRNSMFGEDDAGESGDEEEEEEEEAKGAEEKNNSEDEKADEVEEQKEAGTEEESEEADEGDSSNEKDVSAADTGEEEQETPDEDRVEWADDLYAPKAPTDASDNPDDSTKEVVPQGTNGDVAIQSESFDKRLIQRRQFYPQADESDEIKTFPYMCFSSRFLDKHEKLADGKTTVTVILRDEFGAPVICDNVMYVPRSGFMPGCNKCGGHVWAKLRTKRMCQFRTD</sequence>
<feature type="region of interest" description="Disordered" evidence="1">
    <location>
        <begin position="94"/>
        <end position="269"/>
    </location>
</feature>
<evidence type="ECO:0000256" key="1">
    <source>
        <dbReference type="SAM" id="MobiDB-lite"/>
    </source>
</evidence>
<gene>
    <name evidence="2" type="ORF">M011DRAFT_474877</name>
</gene>
<feature type="compositionally biased region" description="Basic and acidic residues" evidence="1">
    <location>
        <begin position="134"/>
        <end position="143"/>
    </location>
</feature>
<organism evidence="2 3">
    <name type="scientific">Sporormia fimetaria CBS 119925</name>
    <dbReference type="NCBI Taxonomy" id="1340428"/>
    <lineage>
        <taxon>Eukaryota</taxon>
        <taxon>Fungi</taxon>
        <taxon>Dikarya</taxon>
        <taxon>Ascomycota</taxon>
        <taxon>Pezizomycotina</taxon>
        <taxon>Dothideomycetes</taxon>
        <taxon>Pleosporomycetidae</taxon>
        <taxon>Pleosporales</taxon>
        <taxon>Sporormiaceae</taxon>
        <taxon>Sporormia</taxon>
    </lineage>
</organism>
<accession>A0A6A6VKW5</accession>
<feature type="compositionally biased region" description="Acidic residues" evidence="1">
    <location>
        <begin position="150"/>
        <end position="167"/>
    </location>
</feature>
<feature type="region of interest" description="Disordered" evidence="1">
    <location>
        <begin position="1"/>
        <end position="60"/>
    </location>
</feature>
<proteinExistence type="predicted"/>
<feature type="compositionally biased region" description="Basic and acidic residues" evidence="1">
    <location>
        <begin position="168"/>
        <end position="179"/>
    </location>
</feature>
<dbReference type="EMBL" id="MU006564">
    <property type="protein sequence ID" value="KAF2750439.1"/>
    <property type="molecule type" value="Genomic_DNA"/>
</dbReference>
<feature type="compositionally biased region" description="Acidic residues" evidence="1">
    <location>
        <begin position="216"/>
        <end position="228"/>
    </location>
</feature>
<keyword evidence="3" id="KW-1185">Reference proteome</keyword>
<feature type="compositionally biased region" description="Polar residues" evidence="1">
    <location>
        <begin position="11"/>
        <end position="20"/>
    </location>
</feature>
<evidence type="ECO:0000313" key="3">
    <source>
        <dbReference type="Proteomes" id="UP000799440"/>
    </source>
</evidence>
<feature type="compositionally biased region" description="Acidic residues" evidence="1">
    <location>
        <begin position="180"/>
        <end position="205"/>
    </location>
</feature>
<name>A0A6A6VKW5_9PLEO</name>
<evidence type="ECO:0000313" key="2">
    <source>
        <dbReference type="EMBL" id="KAF2750439.1"/>
    </source>
</evidence>
<protein>
    <submittedName>
        <fullName evidence="2">Uncharacterized protein</fullName>
    </submittedName>
</protein>
<dbReference type="AlphaFoldDB" id="A0A6A6VKW5"/>
<feature type="compositionally biased region" description="Basic and acidic residues" evidence="1">
    <location>
        <begin position="94"/>
        <end position="121"/>
    </location>
</feature>
<reference evidence="2" key="1">
    <citation type="journal article" date="2020" name="Stud. Mycol.">
        <title>101 Dothideomycetes genomes: a test case for predicting lifestyles and emergence of pathogens.</title>
        <authorList>
            <person name="Haridas S."/>
            <person name="Albert R."/>
            <person name="Binder M."/>
            <person name="Bloem J."/>
            <person name="Labutti K."/>
            <person name="Salamov A."/>
            <person name="Andreopoulos B."/>
            <person name="Baker S."/>
            <person name="Barry K."/>
            <person name="Bills G."/>
            <person name="Bluhm B."/>
            <person name="Cannon C."/>
            <person name="Castanera R."/>
            <person name="Culley D."/>
            <person name="Daum C."/>
            <person name="Ezra D."/>
            <person name="Gonzalez J."/>
            <person name="Henrissat B."/>
            <person name="Kuo A."/>
            <person name="Liang C."/>
            <person name="Lipzen A."/>
            <person name="Lutzoni F."/>
            <person name="Magnuson J."/>
            <person name="Mondo S."/>
            <person name="Nolan M."/>
            <person name="Ohm R."/>
            <person name="Pangilinan J."/>
            <person name="Park H.-J."/>
            <person name="Ramirez L."/>
            <person name="Alfaro M."/>
            <person name="Sun H."/>
            <person name="Tritt A."/>
            <person name="Yoshinaga Y."/>
            <person name="Zwiers L.-H."/>
            <person name="Turgeon B."/>
            <person name="Goodwin S."/>
            <person name="Spatafora J."/>
            <person name="Crous P."/>
            <person name="Grigoriev I."/>
        </authorList>
    </citation>
    <scope>NUCLEOTIDE SEQUENCE</scope>
    <source>
        <strain evidence="2">CBS 119925</strain>
    </source>
</reference>